<name>A0ABU5IPJ9_9BURK</name>
<protein>
    <submittedName>
        <fullName evidence="1">Uncharacterized protein</fullName>
    </submittedName>
</protein>
<proteinExistence type="predicted"/>
<evidence type="ECO:0000313" key="2">
    <source>
        <dbReference type="Proteomes" id="UP001293718"/>
    </source>
</evidence>
<organism evidence="1 2">
    <name type="scientific">Azohydromonas lata</name>
    <dbReference type="NCBI Taxonomy" id="45677"/>
    <lineage>
        <taxon>Bacteria</taxon>
        <taxon>Pseudomonadati</taxon>
        <taxon>Pseudomonadota</taxon>
        <taxon>Betaproteobacteria</taxon>
        <taxon>Burkholderiales</taxon>
        <taxon>Sphaerotilaceae</taxon>
        <taxon>Azohydromonas</taxon>
    </lineage>
</organism>
<dbReference type="Proteomes" id="UP001293718">
    <property type="component" value="Unassembled WGS sequence"/>
</dbReference>
<reference evidence="1 2" key="1">
    <citation type="submission" date="2023-11" db="EMBL/GenBank/DDBJ databases">
        <title>Draft genome of Azohydromonas lata strain H1 (DSM1123), a polyhydroxyalkanoate producer.</title>
        <authorList>
            <person name="Traversa D."/>
            <person name="D'Addabbo P."/>
            <person name="Pazzani C."/>
            <person name="Manzari C."/>
            <person name="Chiara M."/>
            <person name="Scrascia M."/>
        </authorList>
    </citation>
    <scope>NUCLEOTIDE SEQUENCE [LARGE SCALE GENOMIC DNA]</scope>
    <source>
        <strain evidence="1 2">H1</strain>
    </source>
</reference>
<dbReference type="RefSeq" id="WP_066341250.1">
    <property type="nucleotide sequence ID" value="NZ_JAXOJX010000084.1"/>
</dbReference>
<accession>A0ABU5IPJ9</accession>
<evidence type="ECO:0000313" key="1">
    <source>
        <dbReference type="EMBL" id="MDZ5460814.1"/>
    </source>
</evidence>
<sequence length="70" mass="8019">MSILELEQPGYELRFESLLDPQQACAFPCDAHGRVDMDRLCAQSLHLYLYARAVIGKEFRRPLVQPCATH</sequence>
<comment type="caution">
    <text evidence="1">The sequence shown here is derived from an EMBL/GenBank/DDBJ whole genome shotgun (WGS) entry which is preliminary data.</text>
</comment>
<keyword evidence="2" id="KW-1185">Reference proteome</keyword>
<dbReference type="EMBL" id="JAXOJX010000084">
    <property type="protein sequence ID" value="MDZ5460814.1"/>
    <property type="molecule type" value="Genomic_DNA"/>
</dbReference>
<gene>
    <name evidence="1" type="ORF">SM757_29985</name>
</gene>